<dbReference type="PROSITE" id="PS50112">
    <property type="entry name" value="PAS"/>
    <property type="match status" value="2"/>
</dbReference>
<dbReference type="InterPro" id="IPR000700">
    <property type="entry name" value="PAS-assoc_C"/>
</dbReference>
<dbReference type="Gene3D" id="3.30.450.20">
    <property type="entry name" value="PAS domain"/>
    <property type="match status" value="4"/>
</dbReference>
<dbReference type="GO" id="GO:0000160">
    <property type="term" value="P:phosphorelay signal transduction system"/>
    <property type="evidence" value="ECO:0007669"/>
    <property type="project" value="UniProtKB-KW"/>
</dbReference>
<name>A0A2T3NYC8_9GAMM</name>
<gene>
    <name evidence="13" type="ORF">C9I98_04905</name>
</gene>
<dbReference type="CDD" id="cd01948">
    <property type="entry name" value="EAL"/>
    <property type="match status" value="1"/>
</dbReference>
<reference evidence="13 14" key="1">
    <citation type="submission" date="2018-01" db="EMBL/GenBank/DDBJ databases">
        <title>Whole genome sequencing of Histamine producing bacteria.</title>
        <authorList>
            <person name="Butler K."/>
        </authorList>
    </citation>
    <scope>NUCLEOTIDE SEQUENCE [LARGE SCALE GENOMIC DNA]</scope>
    <source>
        <strain evidence="13 14">DSM 100436</strain>
    </source>
</reference>
<dbReference type="GO" id="GO:0005524">
    <property type="term" value="F:ATP binding"/>
    <property type="evidence" value="ECO:0007669"/>
    <property type="project" value="UniProtKB-KW"/>
</dbReference>
<keyword evidence="8" id="KW-0472">Membrane</keyword>
<keyword evidence="5" id="KW-0418">Kinase</keyword>
<evidence type="ECO:0000256" key="2">
    <source>
        <dbReference type="ARBA" id="ARBA00022553"/>
    </source>
</evidence>
<dbReference type="Pfam" id="PF00989">
    <property type="entry name" value="PAS"/>
    <property type="match status" value="1"/>
</dbReference>
<dbReference type="InterPro" id="IPR035965">
    <property type="entry name" value="PAS-like_dom_sf"/>
</dbReference>
<dbReference type="GO" id="GO:0006355">
    <property type="term" value="P:regulation of DNA-templated transcription"/>
    <property type="evidence" value="ECO:0007669"/>
    <property type="project" value="InterPro"/>
</dbReference>
<evidence type="ECO:0000256" key="7">
    <source>
        <dbReference type="ARBA" id="ARBA00023012"/>
    </source>
</evidence>
<evidence type="ECO:0000259" key="10">
    <source>
        <dbReference type="PROSITE" id="PS50113"/>
    </source>
</evidence>
<evidence type="ECO:0000259" key="12">
    <source>
        <dbReference type="PROSITE" id="PS50887"/>
    </source>
</evidence>
<dbReference type="PROSITE" id="PS50113">
    <property type="entry name" value="PAC"/>
    <property type="match status" value="1"/>
</dbReference>
<dbReference type="SMART" id="SM00052">
    <property type="entry name" value="EAL"/>
    <property type="match status" value="1"/>
</dbReference>
<dbReference type="InterPro" id="IPR013656">
    <property type="entry name" value="PAS_4"/>
</dbReference>
<dbReference type="SUPFAM" id="SSF55073">
    <property type="entry name" value="Nucleotide cyclase"/>
    <property type="match status" value="1"/>
</dbReference>
<dbReference type="PROSITE" id="PS50887">
    <property type="entry name" value="GGDEF"/>
    <property type="match status" value="1"/>
</dbReference>
<dbReference type="Gene3D" id="3.20.20.450">
    <property type="entry name" value="EAL domain"/>
    <property type="match status" value="1"/>
</dbReference>
<evidence type="ECO:0000313" key="14">
    <source>
        <dbReference type="Proteomes" id="UP000241771"/>
    </source>
</evidence>
<dbReference type="CDD" id="cd01949">
    <property type="entry name" value="GGDEF"/>
    <property type="match status" value="1"/>
</dbReference>
<dbReference type="InterPro" id="IPR000160">
    <property type="entry name" value="GGDEF_dom"/>
</dbReference>
<evidence type="ECO:0000256" key="3">
    <source>
        <dbReference type="ARBA" id="ARBA00022679"/>
    </source>
</evidence>
<feature type="domain" description="PAC" evidence="10">
    <location>
        <begin position="561"/>
        <end position="615"/>
    </location>
</feature>
<evidence type="ECO:0000256" key="5">
    <source>
        <dbReference type="ARBA" id="ARBA00022777"/>
    </source>
</evidence>
<keyword evidence="8" id="KW-0812">Transmembrane</keyword>
<dbReference type="InterPro" id="IPR029151">
    <property type="entry name" value="Sensor-like_sf"/>
</dbReference>
<dbReference type="InterPro" id="IPR035919">
    <property type="entry name" value="EAL_sf"/>
</dbReference>
<dbReference type="SMART" id="SM00091">
    <property type="entry name" value="PAS"/>
    <property type="match status" value="2"/>
</dbReference>
<dbReference type="SUPFAM" id="SSF55785">
    <property type="entry name" value="PYP-like sensor domain (PAS domain)"/>
    <property type="match status" value="2"/>
</dbReference>
<dbReference type="Proteomes" id="UP000241771">
    <property type="component" value="Unassembled WGS sequence"/>
</dbReference>
<evidence type="ECO:0000256" key="1">
    <source>
        <dbReference type="ARBA" id="ARBA00004533"/>
    </source>
</evidence>
<dbReference type="Pfam" id="PF21623">
    <property type="entry name" value="HK_sensor_dom_bact"/>
    <property type="match status" value="1"/>
</dbReference>
<dbReference type="AlphaFoldDB" id="A0A2T3NYC8"/>
<dbReference type="OrthoDB" id="9804951at2"/>
<dbReference type="EMBL" id="PYMA01000002">
    <property type="protein sequence ID" value="PSW21283.1"/>
    <property type="molecule type" value="Genomic_DNA"/>
</dbReference>
<dbReference type="Pfam" id="PF08448">
    <property type="entry name" value="PAS_4"/>
    <property type="match status" value="1"/>
</dbReference>
<evidence type="ECO:0000259" key="11">
    <source>
        <dbReference type="PROSITE" id="PS50883"/>
    </source>
</evidence>
<keyword evidence="4" id="KW-0547">Nucleotide-binding</keyword>
<dbReference type="PROSITE" id="PS50883">
    <property type="entry name" value="EAL"/>
    <property type="match status" value="1"/>
</dbReference>
<feature type="domain" description="PAS" evidence="9">
    <location>
        <begin position="489"/>
        <end position="533"/>
    </location>
</feature>
<keyword evidence="2" id="KW-0597">Phosphoprotein</keyword>
<dbReference type="InterPro" id="IPR052155">
    <property type="entry name" value="Biofilm_reg_signaling"/>
</dbReference>
<dbReference type="InterPro" id="IPR000014">
    <property type="entry name" value="PAS"/>
</dbReference>
<dbReference type="SUPFAM" id="SSF103190">
    <property type="entry name" value="Sensory domain-like"/>
    <property type="match status" value="2"/>
</dbReference>
<keyword evidence="8" id="KW-1133">Transmembrane helix</keyword>
<dbReference type="InterPro" id="IPR048760">
    <property type="entry name" value="VP0354-like_sensor_dom"/>
</dbReference>
<dbReference type="RefSeq" id="WP_036825840.1">
    <property type="nucleotide sequence ID" value="NZ_JGVO01000686.1"/>
</dbReference>
<keyword evidence="3" id="KW-0808">Transferase</keyword>
<feature type="domain" description="GGDEF" evidence="12">
    <location>
        <begin position="645"/>
        <end position="778"/>
    </location>
</feature>
<dbReference type="GO" id="GO:0005886">
    <property type="term" value="C:plasma membrane"/>
    <property type="evidence" value="ECO:0007669"/>
    <property type="project" value="UniProtKB-SubCell"/>
</dbReference>
<evidence type="ECO:0000313" key="13">
    <source>
        <dbReference type="EMBL" id="PSW21283.1"/>
    </source>
</evidence>
<dbReference type="SUPFAM" id="SSF141868">
    <property type="entry name" value="EAL domain-like"/>
    <property type="match status" value="1"/>
</dbReference>
<accession>A0A2T3NYC8</accession>
<organism evidence="13 14">
    <name type="scientific">Photobacterium sanctipauli</name>
    <dbReference type="NCBI Taxonomy" id="1342794"/>
    <lineage>
        <taxon>Bacteria</taxon>
        <taxon>Pseudomonadati</taxon>
        <taxon>Pseudomonadota</taxon>
        <taxon>Gammaproteobacteria</taxon>
        <taxon>Vibrionales</taxon>
        <taxon>Vibrionaceae</taxon>
        <taxon>Photobacterium</taxon>
    </lineage>
</organism>
<dbReference type="GO" id="GO:0016301">
    <property type="term" value="F:kinase activity"/>
    <property type="evidence" value="ECO:0007669"/>
    <property type="project" value="UniProtKB-KW"/>
</dbReference>
<sequence>MRAAVFRFFALLLPLLLIAATTTFYIYNEDTKQIKRQLQSREANLHQSLLNITRLHFNPVINDLDYLADITQTIALSGLTLQAQKAWLIEQFSALSANRQYYDQIRLIDESGDEAIRVNNLNGIVTVVDDSLLQDKSQRAYFKKAFKQTAGQITTSHFNLNIENGEVEVPHKPTIRFSQRIDVNGSSWVITINYLGLGYLTELHQQFNWTSTQNWLIDNDGQWLMNSEDQATLTSLPFQAGINNKALSFKQRHPTLWADLQNNSNNQIRLGDYLYTYTRLFSPPQNQHSVNSPYLGGIELPWAIVTRVNLTDAVMNLTFSQQSLIKIIILSVLILTLVSGCIVLSWYLLHNLTRQKLLTQEVRDSALKYETVLKHAPDGLLTIQNDMTIITINRAAIQILNLPDQDLKGRNLLKLIKGQHTRQQIESLVNRLSADPHESNQKALKARIELKNISMKYIEVLAASTSYSTNHEILLNLRDVTYWIKREETLKSMSRALEQSDDAILITDSRGVIEYVNQSFEQVNRVKSKDILGTHSNTLLREALANRNEMRAVQSQLKSGKTVQRVIAHQQCDDSIKYEEKTIAPIRNNRGNISHYISTGKDITERVLFESRLHKLAHYDLLTELPNRTLLQQKIDTLTQGKHQTSLALMSLDLDQFKQINDSLGHDTGDKVLKTVAGRLLHVIRSNDFLARLGGDEFAVLISQNAEPNVIANLANRIIRQLSYPMMVDGNELFLTASIGISLFPDDTAQAENLSNFADIALARAKGKGRNRFCFYTHEMGKESIKQVQLESELRKSVGSSRYELYYQPKVNSITHDICGVEALLRWKDEDGLIQSPMTVIPVLERSGLIIEVGEHLIYRACEQLRTWQDKGIYLNFAINISARQLLNSSLVETTQKAIIETGCDPKHLEFEITETVLMSDVETALDRLVKLESLGIKIAVDDFGTGYSSLAYLSRFPIHILKVDREFVKDLPWHKDNITITRSIVELAHNLNMHVVAEGVESESQETFLASLGVEEFQGYYFSKPLPIEAFNKQYLNENTEEVLTDNI</sequence>
<dbReference type="InterPro" id="IPR029787">
    <property type="entry name" value="Nucleotide_cyclase"/>
</dbReference>
<dbReference type="PANTHER" id="PTHR44757">
    <property type="entry name" value="DIGUANYLATE CYCLASE DGCP"/>
    <property type="match status" value="1"/>
</dbReference>
<dbReference type="NCBIfam" id="TIGR00229">
    <property type="entry name" value="sensory_box"/>
    <property type="match status" value="2"/>
</dbReference>
<dbReference type="Pfam" id="PF00563">
    <property type="entry name" value="EAL"/>
    <property type="match status" value="1"/>
</dbReference>
<dbReference type="Pfam" id="PF00990">
    <property type="entry name" value="GGDEF"/>
    <property type="match status" value="1"/>
</dbReference>
<dbReference type="SMART" id="SM00267">
    <property type="entry name" value="GGDEF"/>
    <property type="match status" value="1"/>
</dbReference>
<dbReference type="InterPro" id="IPR013767">
    <property type="entry name" value="PAS_fold"/>
</dbReference>
<feature type="transmembrane region" description="Helical" evidence="8">
    <location>
        <begin position="327"/>
        <end position="349"/>
    </location>
</feature>
<protein>
    <submittedName>
        <fullName evidence="13">Bifunctional diguanylate cyclase/phosphodiesterase</fullName>
    </submittedName>
</protein>
<feature type="domain" description="PAS" evidence="9">
    <location>
        <begin position="365"/>
        <end position="413"/>
    </location>
</feature>
<feature type="transmembrane region" description="Helical" evidence="8">
    <location>
        <begin position="6"/>
        <end position="27"/>
    </location>
</feature>
<evidence type="ECO:0000256" key="8">
    <source>
        <dbReference type="SAM" id="Phobius"/>
    </source>
</evidence>
<comment type="subcellular location">
    <subcellularLocation>
        <location evidence="1">Cell inner membrane</location>
    </subcellularLocation>
</comment>
<dbReference type="Gene3D" id="3.30.70.270">
    <property type="match status" value="1"/>
</dbReference>
<evidence type="ECO:0000256" key="4">
    <source>
        <dbReference type="ARBA" id="ARBA00022741"/>
    </source>
</evidence>
<dbReference type="PANTHER" id="PTHR44757:SF2">
    <property type="entry name" value="BIOFILM ARCHITECTURE MAINTENANCE PROTEIN MBAA"/>
    <property type="match status" value="1"/>
</dbReference>
<dbReference type="NCBIfam" id="TIGR00254">
    <property type="entry name" value="GGDEF"/>
    <property type="match status" value="1"/>
</dbReference>
<dbReference type="InterPro" id="IPR043128">
    <property type="entry name" value="Rev_trsase/Diguanyl_cyclase"/>
</dbReference>
<dbReference type="CDD" id="cd00130">
    <property type="entry name" value="PAS"/>
    <property type="match status" value="2"/>
</dbReference>
<feature type="domain" description="EAL" evidence="11">
    <location>
        <begin position="787"/>
        <end position="1040"/>
    </location>
</feature>
<keyword evidence="7" id="KW-0902">Two-component regulatory system</keyword>
<evidence type="ECO:0000259" key="9">
    <source>
        <dbReference type="PROSITE" id="PS50112"/>
    </source>
</evidence>
<comment type="caution">
    <text evidence="13">The sequence shown here is derived from an EMBL/GenBank/DDBJ whole genome shotgun (WGS) entry which is preliminary data.</text>
</comment>
<dbReference type="InterPro" id="IPR001633">
    <property type="entry name" value="EAL_dom"/>
</dbReference>
<keyword evidence="6" id="KW-0067">ATP-binding</keyword>
<proteinExistence type="predicted"/>
<evidence type="ECO:0000256" key="6">
    <source>
        <dbReference type="ARBA" id="ARBA00022840"/>
    </source>
</evidence>
<keyword evidence="14" id="KW-1185">Reference proteome</keyword>